<evidence type="ECO:0000256" key="1">
    <source>
        <dbReference type="SAM" id="MobiDB-lite"/>
    </source>
</evidence>
<name>A0AAD9QF24_ACRCE</name>
<dbReference type="EMBL" id="JARQWQ010000039">
    <property type="protein sequence ID" value="KAK2559705.1"/>
    <property type="molecule type" value="Genomic_DNA"/>
</dbReference>
<protein>
    <submittedName>
        <fullName evidence="3">Uncharacterized protein</fullName>
    </submittedName>
</protein>
<feature type="signal peptide" evidence="2">
    <location>
        <begin position="1"/>
        <end position="26"/>
    </location>
</feature>
<dbReference type="AlphaFoldDB" id="A0AAD9QF24"/>
<comment type="caution">
    <text evidence="3">The sequence shown here is derived from an EMBL/GenBank/DDBJ whole genome shotgun (WGS) entry which is preliminary data.</text>
</comment>
<proteinExistence type="predicted"/>
<gene>
    <name evidence="3" type="ORF">P5673_017795</name>
</gene>
<keyword evidence="2" id="KW-0732">Signal</keyword>
<feature type="region of interest" description="Disordered" evidence="1">
    <location>
        <begin position="72"/>
        <end position="107"/>
    </location>
</feature>
<accession>A0AAD9QF24</accession>
<reference evidence="3" key="1">
    <citation type="journal article" date="2023" name="G3 (Bethesda)">
        <title>Whole genome assembly and annotation of the endangered Caribbean coral Acropora cervicornis.</title>
        <authorList>
            <person name="Selwyn J.D."/>
            <person name="Vollmer S.V."/>
        </authorList>
    </citation>
    <scope>NUCLEOTIDE SEQUENCE</scope>
    <source>
        <strain evidence="3">K2</strain>
    </source>
</reference>
<sequence>MKMRRGKVSGFAIGIVVLLTFQQQDAVYGSVTTSVTSSLSTTSASLIGSMTTTSSPTQTLGAIVATPTAAASTSGTSSELTGKTSSESTGKTSSETYATSTTGTTSSSTCATVTVTVKGTVWKSEVAQILHDSFFIESKYREPNITHLKIDPNKITFSFCVKVVFDGKIKSDFESQAMKLLNATKVTVEINGVEITGWKAVDGECDKCSGGGGGPIKIQGSCKPKKENHSCKGVEVEMKTKDCSNFFYGLASFGVHGDRTVSQLLPLRVYSSRH</sequence>
<keyword evidence="4" id="KW-1185">Reference proteome</keyword>
<evidence type="ECO:0000256" key="2">
    <source>
        <dbReference type="SAM" id="SignalP"/>
    </source>
</evidence>
<organism evidence="3 4">
    <name type="scientific">Acropora cervicornis</name>
    <name type="common">Staghorn coral</name>
    <dbReference type="NCBI Taxonomy" id="6130"/>
    <lineage>
        <taxon>Eukaryota</taxon>
        <taxon>Metazoa</taxon>
        <taxon>Cnidaria</taxon>
        <taxon>Anthozoa</taxon>
        <taxon>Hexacorallia</taxon>
        <taxon>Scleractinia</taxon>
        <taxon>Astrocoeniina</taxon>
        <taxon>Acroporidae</taxon>
        <taxon>Acropora</taxon>
    </lineage>
</organism>
<evidence type="ECO:0000313" key="3">
    <source>
        <dbReference type="EMBL" id="KAK2559705.1"/>
    </source>
</evidence>
<evidence type="ECO:0000313" key="4">
    <source>
        <dbReference type="Proteomes" id="UP001249851"/>
    </source>
</evidence>
<reference evidence="3" key="2">
    <citation type="journal article" date="2023" name="Science">
        <title>Genomic signatures of disease resistance in endangered staghorn corals.</title>
        <authorList>
            <person name="Vollmer S.V."/>
            <person name="Selwyn J.D."/>
            <person name="Despard B.A."/>
            <person name="Roesel C.L."/>
        </authorList>
    </citation>
    <scope>NUCLEOTIDE SEQUENCE</scope>
    <source>
        <strain evidence="3">K2</strain>
    </source>
</reference>
<feature type="chain" id="PRO_5042135616" evidence="2">
    <location>
        <begin position="27"/>
        <end position="274"/>
    </location>
</feature>
<dbReference type="Proteomes" id="UP001249851">
    <property type="component" value="Unassembled WGS sequence"/>
</dbReference>